<evidence type="ECO:0000313" key="2">
    <source>
        <dbReference type="Proteomes" id="UP001530315"/>
    </source>
</evidence>
<protein>
    <submittedName>
        <fullName evidence="1">Uncharacterized protein</fullName>
    </submittedName>
</protein>
<reference evidence="1 2" key="1">
    <citation type="submission" date="2024-10" db="EMBL/GenBank/DDBJ databases">
        <title>Updated reference genomes for cyclostephanoid diatoms.</title>
        <authorList>
            <person name="Roberts W.R."/>
            <person name="Alverson A.J."/>
        </authorList>
    </citation>
    <scope>NUCLEOTIDE SEQUENCE [LARGE SCALE GENOMIC DNA]</scope>
    <source>
        <strain evidence="1 2">AJA276-08</strain>
    </source>
</reference>
<organism evidence="1 2">
    <name type="scientific">Stephanodiscus triporus</name>
    <dbReference type="NCBI Taxonomy" id="2934178"/>
    <lineage>
        <taxon>Eukaryota</taxon>
        <taxon>Sar</taxon>
        <taxon>Stramenopiles</taxon>
        <taxon>Ochrophyta</taxon>
        <taxon>Bacillariophyta</taxon>
        <taxon>Coscinodiscophyceae</taxon>
        <taxon>Thalassiosirophycidae</taxon>
        <taxon>Stephanodiscales</taxon>
        <taxon>Stephanodiscaceae</taxon>
        <taxon>Stephanodiscus</taxon>
    </lineage>
</organism>
<dbReference type="Proteomes" id="UP001530315">
    <property type="component" value="Unassembled WGS sequence"/>
</dbReference>
<proteinExistence type="predicted"/>
<dbReference type="AlphaFoldDB" id="A0ABD3MEC7"/>
<keyword evidence="2" id="KW-1185">Reference proteome</keyword>
<gene>
    <name evidence="1" type="ORF">ACHAW5_003193</name>
</gene>
<evidence type="ECO:0000313" key="1">
    <source>
        <dbReference type="EMBL" id="KAL3762163.1"/>
    </source>
</evidence>
<sequence length="285" mass="30938">MLCSAVANNVIPYTSLRRIPFVPSGGCLAPADYRLLIGVLDLRPTLDQDSIIVLKGSSENSSDNAFEVVQQARFPVPKDDNTAIENEMDKHAASSHRIGNLCSTVYLVIEYDFDNGKTVLHRSFGGAKLLAFIDGVRSRWHELSQINKSDESAATKLTLLLVPTSTSQSSTVLNHIVFSNRTNSHLNTIALELGETGDTDWDASGVRFLIRRLSEAFALGGQEFQNVEPFAVEVGIIDAGQEKKAVGLSDIIARCIRRTKTSPPLVDCCSAEISNANENADGVCN</sequence>
<name>A0ABD3MEC7_9STRA</name>
<dbReference type="EMBL" id="JALLAZ020001835">
    <property type="protein sequence ID" value="KAL3762163.1"/>
    <property type="molecule type" value="Genomic_DNA"/>
</dbReference>
<comment type="caution">
    <text evidence="1">The sequence shown here is derived from an EMBL/GenBank/DDBJ whole genome shotgun (WGS) entry which is preliminary data.</text>
</comment>
<accession>A0ABD3MEC7</accession>